<evidence type="ECO:0000256" key="7">
    <source>
        <dbReference type="PROSITE-ProRule" id="PRU10141"/>
    </source>
</evidence>
<dbReference type="Proteomes" id="UP001255856">
    <property type="component" value="Unassembled WGS sequence"/>
</dbReference>
<dbReference type="Gene3D" id="1.10.510.10">
    <property type="entry name" value="Transferase(Phosphotransferase) domain 1"/>
    <property type="match status" value="1"/>
</dbReference>
<proteinExistence type="predicted"/>
<dbReference type="PROSITE" id="PS00107">
    <property type="entry name" value="PROTEIN_KINASE_ATP"/>
    <property type="match status" value="1"/>
</dbReference>
<dbReference type="PROSITE" id="PS00018">
    <property type="entry name" value="EF_HAND_1"/>
    <property type="match status" value="2"/>
</dbReference>
<organism evidence="11 12">
    <name type="scientific">Prototheca wickerhamii</name>
    <dbReference type="NCBI Taxonomy" id="3111"/>
    <lineage>
        <taxon>Eukaryota</taxon>
        <taxon>Viridiplantae</taxon>
        <taxon>Chlorophyta</taxon>
        <taxon>core chlorophytes</taxon>
        <taxon>Trebouxiophyceae</taxon>
        <taxon>Chlorellales</taxon>
        <taxon>Chlorellaceae</taxon>
        <taxon>Prototheca</taxon>
    </lineage>
</organism>
<evidence type="ECO:0000313" key="11">
    <source>
        <dbReference type="EMBL" id="KAK2080541.1"/>
    </source>
</evidence>
<keyword evidence="3 7" id="KW-0547">Nucleotide-binding</keyword>
<dbReference type="Gene3D" id="3.30.200.20">
    <property type="entry name" value="Phosphorylase Kinase, domain 1"/>
    <property type="match status" value="1"/>
</dbReference>
<comment type="caution">
    <text evidence="11">The sequence shown here is derived from an EMBL/GenBank/DDBJ whole genome shotgun (WGS) entry which is preliminary data.</text>
</comment>
<accession>A0AAD9IL80</accession>
<dbReference type="AlphaFoldDB" id="A0AAD9IL80"/>
<feature type="domain" description="Protein kinase" evidence="9">
    <location>
        <begin position="48"/>
        <end position="364"/>
    </location>
</feature>
<evidence type="ECO:0000256" key="5">
    <source>
        <dbReference type="ARBA" id="ARBA00022837"/>
    </source>
</evidence>
<dbReference type="InterPro" id="IPR017441">
    <property type="entry name" value="Protein_kinase_ATP_BS"/>
</dbReference>
<keyword evidence="12" id="KW-1185">Reference proteome</keyword>
<dbReference type="GO" id="GO:0004674">
    <property type="term" value="F:protein serine/threonine kinase activity"/>
    <property type="evidence" value="ECO:0007669"/>
    <property type="project" value="UniProtKB-KW"/>
</dbReference>
<feature type="domain" description="EF-hand" evidence="10">
    <location>
        <begin position="520"/>
        <end position="555"/>
    </location>
</feature>
<protein>
    <submittedName>
        <fullName evidence="11">Uncharacterized protein</fullName>
    </submittedName>
</protein>
<dbReference type="CDD" id="cd00051">
    <property type="entry name" value="EFh"/>
    <property type="match status" value="1"/>
</dbReference>
<evidence type="ECO:0000256" key="2">
    <source>
        <dbReference type="ARBA" id="ARBA00022679"/>
    </source>
</evidence>
<dbReference type="SUPFAM" id="SSF56112">
    <property type="entry name" value="Protein kinase-like (PK-like)"/>
    <property type="match status" value="1"/>
</dbReference>
<dbReference type="SMART" id="SM00220">
    <property type="entry name" value="S_TKc"/>
    <property type="match status" value="1"/>
</dbReference>
<keyword evidence="4" id="KW-0418">Kinase</keyword>
<name>A0AAD9IL80_PROWI</name>
<evidence type="ECO:0000256" key="6">
    <source>
        <dbReference type="ARBA" id="ARBA00022840"/>
    </source>
</evidence>
<gene>
    <name evidence="11" type="ORF">QBZ16_000394</name>
</gene>
<reference evidence="11" key="1">
    <citation type="submission" date="2021-01" db="EMBL/GenBank/DDBJ databases">
        <authorList>
            <person name="Eckstrom K.M.E."/>
        </authorList>
    </citation>
    <scope>NUCLEOTIDE SEQUENCE</scope>
    <source>
        <strain evidence="11">UVCC 0001</strain>
    </source>
</reference>
<evidence type="ECO:0000256" key="8">
    <source>
        <dbReference type="SAM" id="MobiDB-lite"/>
    </source>
</evidence>
<dbReference type="PROSITE" id="PS50222">
    <property type="entry name" value="EF_HAND_2"/>
    <property type="match status" value="2"/>
</dbReference>
<evidence type="ECO:0000313" key="12">
    <source>
        <dbReference type="Proteomes" id="UP001255856"/>
    </source>
</evidence>
<feature type="binding site" evidence="7">
    <location>
        <position position="81"/>
    </location>
    <ligand>
        <name>ATP</name>
        <dbReference type="ChEBI" id="CHEBI:30616"/>
    </ligand>
</feature>
<dbReference type="EMBL" id="JASFZW010000001">
    <property type="protein sequence ID" value="KAK2080541.1"/>
    <property type="molecule type" value="Genomic_DNA"/>
</dbReference>
<dbReference type="SMART" id="SM00054">
    <property type="entry name" value="EFh"/>
    <property type="match status" value="3"/>
</dbReference>
<feature type="region of interest" description="Disordered" evidence="8">
    <location>
        <begin position="198"/>
        <end position="237"/>
    </location>
</feature>
<keyword evidence="5" id="KW-0106">Calcium</keyword>
<dbReference type="InterPro" id="IPR050205">
    <property type="entry name" value="CDPK_Ser/Thr_kinases"/>
</dbReference>
<dbReference type="Pfam" id="PF13499">
    <property type="entry name" value="EF-hand_7"/>
    <property type="match status" value="1"/>
</dbReference>
<dbReference type="GO" id="GO:0005509">
    <property type="term" value="F:calcium ion binding"/>
    <property type="evidence" value="ECO:0007669"/>
    <property type="project" value="InterPro"/>
</dbReference>
<dbReference type="PANTHER" id="PTHR24349">
    <property type="entry name" value="SERINE/THREONINE-PROTEIN KINASE"/>
    <property type="match status" value="1"/>
</dbReference>
<evidence type="ECO:0000256" key="3">
    <source>
        <dbReference type="ARBA" id="ARBA00022741"/>
    </source>
</evidence>
<dbReference type="InterPro" id="IPR011992">
    <property type="entry name" value="EF-hand-dom_pair"/>
</dbReference>
<evidence type="ECO:0000256" key="1">
    <source>
        <dbReference type="ARBA" id="ARBA00022527"/>
    </source>
</evidence>
<dbReference type="PROSITE" id="PS50011">
    <property type="entry name" value="PROTEIN_KINASE_DOM"/>
    <property type="match status" value="1"/>
</dbReference>
<dbReference type="GO" id="GO:0005524">
    <property type="term" value="F:ATP binding"/>
    <property type="evidence" value="ECO:0007669"/>
    <property type="project" value="UniProtKB-UniRule"/>
</dbReference>
<sequence>MPGVVRATGDYAAAPSEVDVLRKPLKAELRPAELVHVFGYPRDFEARFQIGASLGAGSFGIVREAIDVRTGRRWAVKSIAKVPKNGHPTPRYLLKLQTEVDVMRQLGASLDAVHLKDVFEDDHSVHLVMELCEGGSVLEGLSQGDYSECQVQHVMRSVLRFLAQSHSKGIVYRDVKPDNFLAKDRDWAQDIRRDGFYEQGPSAGSASGSSGDEEIGGSAAGGSQRRSRRARAGGVPHWASPVKATDFGLAIRHHALDPPLRSRSGTPAYMAPEVLQQAYSFPADVWSAGVMMYQLITGKFPFWDAVKDCSLQEVWTAILTQKVNFGRPELREVSTAARGLLMSLLERDPARRITAAKALEHPWLMETLAGGGSGAPRPLRASVVQRLQRFATHGRLKQLVLRLLAESLLECCPVIGEEGVSDSDGSMTTTVDKDDHQSASTPSPCTSCSLPARSALNVPWLRDWIGSVQALFDELDVDSSGSLDLEVLMGRLDVNHDGGLQLWEFVASLVDWGFLQRLPDWRAWVRTVFDRLDADGNGAIDLEELEREARRSLGADESASESLAAARLMLREADANNDGQVSWEEFLELLDGAEDDLYQYDPRLRQYNEDEDDPVDIQAGMDLHAEVRRQEDAARKELT</sequence>
<feature type="domain" description="EF-hand" evidence="10">
    <location>
        <begin position="561"/>
        <end position="596"/>
    </location>
</feature>
<feature type="region of interest" description="Disordered" evidence="8">
    <location>
        <begin position="420"/>
        <end position="445"/>
    </location>
</feature>
<dbReference type="Pfam" id="PF00069">
    <property type="entry name" value="Pkinase"/>
    <property type="match status" value="2"/>
</dbReference>
<dbReference type="InterPro" id="IPR000719">
    <property type="entry name" value="Prot_kinase_dom"/>
</dbReference>
<dbReference type="SUPFAM" id="SSF47473">
    <property type="entry name" value="EF-hand"/>
    <property type="match status" value="1"/>
</dbReference>
<evidence type="ECO:0000256" key="4">
    <source>
        <dbReference type="ARBA" id="ARBA00022777"/>
    </source>
</evidence>
<dbReference type="InterPro" id="IPR002048">
    <property type="entry name" value="EF_hand_dom"/>
</dbReference>
<keyword evidence="2" id="KW-0808">Transferase</keyword>
<dbReference type="InterPro" id="IPR018247">
    <property type="entry name" value="EF_Hand_1_Ca_BS"/>
</dbReference>
<dbReference type="Gene3D" id="1.10.238.10">
    <property type="entry name" value="EF-hand"/>
    <property type="match status" value="1"/>
</dbReference>
<keyword evidence="1" id="KW-0723">Serine/threonine-protein kinase</keyword>
<dbReference type="InterPro" id="IPR011009">
    <property type="entry name" value="Kinase-like_dom_sf"/>
</dbReference>
<evidence type="ECO:0000259" key="10">
    <source>
        <dbReference type="PROSITE" id="PS50222"/>
    </source>
</evidence>
<evidence type="ECO:0000259" key="9">
    <source>
        <dbReference type="PROSITE" id="PS50011"/>
    </source>
</evidence>
<keyword evidence="6 7" id="KW-0067">ATP-binding</keyword>